<feature type="compositionally biased region" description="Low complexity" evidence="1">
    <location>
        <begin position="802"/>
        <end position="821"/>
    </location>
</feature>
<keyword evidence="3" id="KW-1185">Reference proteome</keyword>
<dbReference type="Proteomes" id="UP000186817">
    <property type="component" value="Unassembled WGS sequence"/>
</dbReference>
<feature type="compositionally biased region" description="Low complexity" evidence="1">
    <location>
        <begin position="705"/>
        <end position="715"/>
    </location>
</feature>
<feature type="region of interest" description="Disordered" evidence="1">
    <location>
        <begin position="633"/>
        <end position="1005"/>
    </location>
</feature>
<feature type="compositionally biased region" description="Low complexity" evidence="1">
    <location>
        <begin position="957"/>
        <end position="966"/>
    </location>
</feature>
<gene>
    <name evidence="2" type="ORF">AK812_SmicGene22073</name>
</gene>
<feature type="region of interest" description="Disordered" evidence="1">
    <location>
        <begin position="1280"/>
        <end position="1309"/>
    </location>
</feature>
<feature type="compositionally biased region" description="Basic and acidic residues" evidence="1">
    <location>
        <begin position="220"/>
        <end position="256"/>
    </location>
</feature>
<feature type="compositionally biased region" description="Low complexity" evidence="1">
    <location>
        <begin position="99"/>
        <end position="140"/>
    </location>
</feature>
<comment type="caution">
    <text evidence="2">The sequence shown here is derived from an EMBL/GenBank/DDBJ whole genome shotgun (WGS) entry which is preliminary data.</text>
</comment>
<organism evidence="2 3">
    <name type="scientific">Symbiodinium microadriaticum</name>
    <name type="common">Dinoflagellate</name>
    <name type="synonym">Zooxanthella microadriatica</name>
    <dbReference type="NCBI Taxonomy" id="2951"/>
    <lineage>
        <taxon>Eukaryota</taxon>
        <taxon>Sar</taxon>
        <taxon>Alveolata</taxon>
        <taxon>Dinophyceae</taxon>
        <taxon>Suessiales</taxon>
        <taxon>Symbiodiniaceae</taxon>
        <taxon>Symbiodinium</taxon>
    </lineage>
</organism>
<feature type="compositionally biased region" description="Low complexity" evidence="1">
    <location>
        <begin position="993"/>
        <end position="1003"/>
    </location>
</feature>
<sequence>MDFLICHLVEEEQATASSSQPSHPHGAATQPPLTPEAGTECPEVTTANEPNTHSPPQRNTGATNTDAQDTGDASSDATADQTATQQQLAPGESRPRRWQQQIGAQASQQQPPADTQCNQQPQNNKPQGQGDTTAAAAEQAPTEEGDDSQVPALQQAPPEVTNSTETGEMGQELQHGTAATAEATTAAGANPEPQETEGTEEIPPLEESCLTDQRCGGADKPYHEGQGDQRRGNKHTKSEIRAEFKRRGVEKPDHLSWNDAAHMVGMSPFELDKQQAGGTPSQPASSSGEAPPDSKAAAEAKARYQRDKARFAELLNLHNLPRQPPPAGGTPDQRASSSDQPAPGSKADTDAKARHKNRMEQLQKRGAGAGADRGTADKQGTSTPADSTPAAASPHHSQPQTGTTTAKKQAAQQQYRPATHIHAGVPPPVPFPLDSPVTWTTPANYYMASMGGYLPPNPMPPAIPITMESYAHFRYLGHGGWAFCVLSRTSPATPSYQRVRMRGFASVRQQGRRPNDGPLLSMGAQGEVHPLRGGGTSWHLFLRAYPREREPDAAAFSTGHFRLDWDDSSQQSSLLRLDPDDGDLIHRTRRLAFGNPPNMSAHLQEHELQQMAIDPVDGGAIYMLRGRVQFPVEDPYAPRGGQAQPLADSGDTPTAEALPPPQPQEETAADGRRDRDAEPAQQQQPEPQGGSMDDNTPATSRGPPTATEESALASSSKDEANKPQQATRAKAPPQQAATRAGGTPSGKPTTATTVKAPPQQPPHKAPAVAKQPPQQQRAQDGRQTHGTQQPAQPDPHPTTGGYSFYSSAAIAAFQRLPQQTEPTPPKRPPPQPPSDSESSWPSEDPPPDHQSLMQTGGTPAGSRRRREERCHSSPPDSEAATVPWNPPPCAATTQQQQANSSSSMGEEDMPGTTTEEEMWKGMYVRTAEGSRLPTREEEELLRQEQQPTPPEQEEETQAALEQLAATNNPQGEQTGELETAEPAEGQPSAGGDAETANTAASAAQHLEEATSLAQRLHLPDVERLLREARELLQTGGRPKPKATPPSPNPLQVAALVVGLMADRVALGGDPPDNGELLEVQELLQAGQRLLLGGRRSADWMRTHHATDAAEEAADQLQRMTRQRGTQRDPEGELATLQNLLAAAADGIYVLVGTYPHAGDAEGVPHAADVIAMAEGDQNRRATCGGQPQALHVYRAKRKLRQLQPFLVGDLQREVRVALLHLAQWTTEHWGEEVELVQDNDDSNVDEGGEVGLLTLSSEVRFGKDGPHHLLALREDWEARRPPEAKQSEQIERSIPTKARASSGQTRAASEAGFLSQSSYNSLMQNFPELVDMTLLVDGSTHWLDVEQAHLRFVKRPSDPDACMPSLRRLVRPTDWESVRSKLRSIMKEVEHSEEPQNFSMKLHMLDNSKRTVVANDVQVSAFFPPRVAEDDESIQAEVKLCLQISDIAFDDSKKKAAPSLLGIGEFHCLADDDSVDETTGLPASPAITPQAPILLALLSLDNGGYNRHSSSWCGDAANMEEEEEEEEQQM</sequence>
<feature type="region of interest" description="Disordered" evidence="1">
    <location>
        <begin position="1"/>
        <end position="427"/>
    </location>
</feature>
<feature type="compositionally biased region" description="Polar residues" evidence="1">
    <location>
        <begin position="45"/>
        <end position="64"/>
    </location>
</feature>
<feature type="compositionally biased region" description="Acidic residues" evidence="1">
    <location>
        <begin position="194"/>
        <end position="204"/>
    </location>
</feature>
<feature type="compositionally biased region" description="Basic and acidic residues" evidence="1">
    <location>
        <begin position="347"/>
        <end position="363"/>
    </location>
</feature>
<feature type="compositionally biased region" description="Pro residues" evidence="1">
    <location>
        <begin position="822"/>
        <end position="833"/>
    </location>
</feature>
<reference evidence="2 3" key="1">
    <citation type="submission" date="2016-02" db="EMBL/GenBank/DDBJ databases">
        <title>Genome analysis of coral dinoflagellate symbionts highlights evolutionary adaptations to a symbiotic lifestyle.</title>
        <authorList>
            <person name="Aranda M."/>
            <person name="Li Y."/>
            <person name="Liew Y.J."/>
            <person name="Baumgarten S."/>
            <person name="Simakov O."/>
            <person name="Wilson M."/>
            <person name="Piel J."/>
            <person name="Ashoor H."/>
            <person name="Bougouffa S."/>
            <person name="Bajic V.B."/>
            <person name="Ryu T."/>
            <person name="Ravasi T."/>
            <person name="Bayer T."/>
            <person name="Micklem G."/>
            <person name="Kim H."/>
            <person name="Bhak J."/>
            <person name="Lajeunesse T.C."/>
            <person name="Voolstra C.R."/>
        </authorList>
    </citation>
    <scope>NUCLEOTIDE SEQUENCE [LARGE SCALE GENOMIC DNA]</scope>
    <source>
        <strain evidence="2 3">CCMP2467</strain>
    </source>
</reference>
<feature type="compositionally biased region" description="Low complexity" evidence="1">
    <location>
        <begin position="747"/>
        <end position="757"/>
    </location>
</feature>
<proteinExistence type="predicted"/>
<feature type="compositionally biased region" description="Low complexity" evidence="1">
    <location>
        <begin position="176"/>
        <end position="189"/>
    </location>
</feature>
<feature type="compositionally biased region" description="Basic and acidic residues" evidence="1">
    <location>
        <begin position="296"/>
        <end position="311"/>
    </location>
</feature>
<feature type="compositionally biased region" description="Polar residues" evidence="1">
    <location>
        <begin position="276"/>
        <end position="288"/>
    </location>
</feature>
<dbReference type="OrthoDB" id="10414769at2759"/>
<protein>
    <submittedName>
        <fullName evidence="2">Uncharacterized protein</fullName>
    </submittedName>
</protein>
<feature type="compositionally biased region" description="Basic and acidic residues" evidence="1">
    <location>
        <begin position="669"/>
        <end position="678"/>
    </location>
</feature>
<feature type="compositionally biased region" description="Low complexity" evidence="1">
    <location>
        <begin position="890"/>
        <end position="903"/>
    </location>
</feature>
<dbReference type="EMBL" id="LSRX01000491">
    <property type="protein sequence ID" value="OLP95760.1"/>
    <property type="molecule type" value="Genomic_DNA"/>
</dbReference>
<evidence type="ECO:0000313" key="3">
    <source>
        <dbReference type="Proteomes" id="UP000186817"/>
    </source>
</evidence>
<evidence type="ECO:0000256" key="1">
    <source>
        <dbReference type="SAM" id="MobiDB-lite"/>
    </source>
</evidence>
<accession>A0A1Q9DKT5</accession>
<feature type="compositionally biased region" description="Low complexity" evidence="1">
    <location>
        <begin position="765"/>
        <end position="778"/>
    </location>
</feature>
<name>A0A1Q9DKT5_SYMMI</name>
<feature type="compositionally biased region" description="Low complexity" evidence="1">
    <location>
        <begin position="381"/>
        <end position="414"/>
    </location>
</feature>
<feature type="compositionally biased region" description="Low complexity" evidence="1">
    <location>
        <begin position="65"/>
        <end position="87"/>
    </location>
</feature>
<feature type="compositionally biased region" description="Low complexity" evidence="1">
    <location>
        <begin position="679"/>
        <end position="688"/>
    </location>
</feature>
<feature type="compositionally biased region" description="Basic and acidic residues" evidence="1">
    <location>
        <begin position="1280"/>
        <end position="1291"/>
    </location>
</feature>
<evidence type="ECO:0000313" key="2">
    <source>
        <dbReference type="EMBL" id="OLP95760.1"/>
    </source>
</evidence>